<dbReference type="EMBL" id="JABWPM010000031">
    <property type="protein sequence ID" value="NUY98753.1"/>
    <property type="molecule type" value="Genomic_DNA"/>
</dbReference>
<evidence type="ECO:0000313" key="2">
    <source>
        <dbReference type="Proteomes" id="UP000566985"/>
    </source>
</evidence>
<dbReference type="InterPro" id="IPR019289">
    <property type="entry name" value="Phage_tail_E/E"/>
</dbReference>
<dbReference type="Proteomes" id="UP000566985">
    <property type="component" value="Unassembled WGS sequence"/>
</dbReference>
<protein>
    <submittedName>
        <fullName evidence="1">Phage tail assembly protein</fullName>
    </submittedName>
</protein>
<sequence length="89" mass="9720">MIELQLSKPITAHGETLHVLELREPTGKDVRELGYPYQMNQDESVKLLAHVVAKYISQLGGIPPSSVDDMSPSDLNAAGWVVAGFFLQA</sequence>
<accession>A0A7Y6NHZ3</accession>
<dbReference type="AlphaFoldDB" id="A0A7Y6NHZ3"/>
<reference evidence="1 2" key="1">
    <citation type="submission" date="2020-05" db="EMBL/GenBank/DDBJ databases">
        <title>Whole Genome Sequences of Enterobacteriales Associated with the International Space Station.</title>
        <authorList>
            <person name="Bharadwaj A."/>
            <person name="Daudu R."/>
            <person name="Singh N."/>
            <person name="Wood J."/>
            <person name="Debieu M."/>
            <person name="Mason C."/>
            <person name="Wang C."/>
            <person name="Venkateswaran K."/>
        </authorList>
    </citation>
    <scope>NUCLEOTIDE SEQUENCE [LARGE SCALE GENOMIC DNA]</scope>
    <source>
        <strain evidence="1 2">IF5SW-B1</strain>
    </source>
</reference>
<name>A0A7Y6NHZ3_9GAMM</name>
<organism evidence="1 2">
    <name type="scientific">Pantoea brenneri</name>
    <dbReference type="NCBI Taxonomy" id="472694"/>
    <lineage>
        <taxon>Bacteria</taxon>
        <taxon>Pseudomonadati</taxon>
        <taxon>Pseudomonadota</taxon>
        <taxon>Gammaproteobacteria</taxon>
        <taxon>Enterobacterales</taxon>
        <taxon>Erwiniaceae</taxon>
        <taxon>Pantoea</taxon>
    </lineage>
</organism>
<gene>
    <name evidence="1" type="ORF">HU668_20075</name>
</gene>
<comment type="caution">
    <text evidence="1">The sequence shown here is derived from an EMBL/GenBank/DDBJ whole genome shotgun (WGS) entry which is preliminary data.</text>
</comment>
<dbReference type="GeneID" id="57347469"/>
<dbReference type="Pfam" id="PF10109">
    <property type="entry name" value="Phage_TAC_7"/>
    <property type="match status" value="1"/>
</dbReference>
<evidence type="ECO:0000313" key="1">
    <source>
        <dbReference type="EMBL" id="NUY98753.1"/>
    </source>
</evidence>
<proteinExistence type="predicted"/>
<dbReference type="RefSeq" id="WP_069729995.1">
    <property type="nucleotide sequence ID" value="NZ_JABWPE010000031.1"/>
</dbReference>